<dbReference type="InterPro" id="IPR020097">
    <property type="entry name" value="PsdUridine_synth_TruA_a/b_dom"/>
</dbReference>
<dbReference type="InterPro" id="IPR020094">
    <property type="entry name" value="TruA/RsuA/RluB/E/F_N"/>
</dbReference>
<dbReference type="PANTHER" id="PTHR11142:SF0">
    <property type="entry name" value="TRNA PSEUDOURIDINE SYNTHASE-LIKE 1"/>
    <property type="match status" value="1"/>
</dbReference>
<accession>A0A9D1EHE1</accession>
<dbReference type="Proteomes" id="UP000824201">
    <property type="component" value="Unassembled WGS sequence"/>
</dbReference>
<dbReference type="AlphaFoldDB" id="A0A9D1EHE1"/>
<dbReference type="SUPFAM" id="SSF55120">
    <property type="entry name" value="Pseudouridine synthase"/>
    <property type="match status" value="1"/>
</dbReference>
<dbReference type="GO" id="GO:0003723">
    <property type="term" value="F:RNA binding"/>
    <property type="evidence" value="ECO:0007669"/>
    <property type="project" value="InterPro"/>
</dbReference>
<sequence>MKRVKLVLAYDGTNYCGWQLQPNGITIEEVLNKALRDLLHEQIQVIGASRTDSGVHALGNIAVFDTESRIPAEKMCFALNQRLPADVVIQSSCEVLPTWHPRKCNTIKTYEYRILNRRVPDPTVRLNSYFFYMPLDLEKMQEAAAYLVGEHDFKSFCSVRTQAEDTVRTITDLTLKKEGDMITLRISGNGFLYNMVRIIVGTLLKVGTGYYPPAHVEEILDARNRSQAGPKAPAHGLTLVSIIEEEELKKEVHIENKYMDYIVVQREIMSKQKAYIIINRCVEEDFNRTIVRLAKQATRNGAKTVHICDRQQRLYEGYQADYFTFEFDTAFYKMVLKKTFAWSKKEVLPIQWMDLSFNNSQDFLQIQQEAFADVPNGMSYSEKEVKEIMENPMAKAGLISDSNGSLIGVAEWEIKDNEFRIAMIGILPKVQGKGYGKSILCYIVEKAQNYEKPISLLVASKNDRACMLYEMAGFVSTEKVSDWYVTEDKMRKHRT</sequence>
<evidence type="ECO:0000259" key="6">
    <source>
        <dbReference type="PROSITE" id="PS51186"/>
    </source>
</evidence>
<dbReference type="Gene3D" id="3.30.70.580">
    <property type="entry name" value="Pseudouridine synthase I, catalytic domain, N-terminal subdomain"/>
    <property type="match status" value="1"/>
</dbReference>
<dbReference type="HAMAP" id="MF_00171">
    <property type="entry name" value="TruA"/>
    <property type="match status" value="1"/>
</dbReference>
<dbReference type="CDD" id="cd04301">
    <property type="entry name" value="NAT_SF"/>
    <property type="match status" value="1"/>
</dbReference>
<dbReference type="Pfam" id="PF01416">
    <property type="entry name" value="PseudoU_synth_1"/>
    <property type="match status" value="2"/>
</dbReference>
<reference evidence="7" key="1">
    <citation type="submission" date="2020-10" db="EMBL/GenBank/DDBJ databases">
        <authorList>
            <person name="Gilroy R."/>
        </authorList>
    </citation>
    <scope>NUCLEOTIDE SEQUENCE</scope>
    <source>
        <strain evidence="7">ChiW13-3771</strain>
    </source>
</reference>
<evidence type="ECO:0000256" key="5">
    <source>
        <dbReference type="RuleBase" id="RU003792"/>
    </source>
</evidence>
<dbReference type="InterPro" id="IPR000182">
    <property type="entry name" value="GNAT_dom"/>
</dbReference>
<dbReference type="InterPro" id="IPR020103">
    <property type="entry name" value="PsdUridine_synth_cat_dom_sf"/>
</dbReference>
<dbReference type="GO" id="GO:0031119">
    <property type="term" value="P:tRNA pseudouridine synthesis"/>
    <property type="evidence" value="ECO:0007669"/>
    <property type="project" value="UniProtKB-UniRule"/>
</dbReference>
<dbReference type="EMBL" id="DVHN01000194">
    <property type="protein sequence ID" value="HIR89988.1"/>
    <property type="molecule type" value="Genomic_DNA"/>
</dbReference>
<keyword evidence="3 4" id="KW-0413">Isomerase</keyword>
<dbReference type="Gene3D" id="3.30.70.660">
    <property type="entry name" value="Pseudouridine synthase I, catalytic domain, C-terminal subdomain"/>
    <property type="match status" value="1"/>
</dbReference>
<comment type="function">
    <text evidence="4">Formation of pseudouridine at positions 38, 39 and 40 in the anticodon stem and loop of transfer RNAs.</text>
</comment>
<evidence type="ECO:0000256" key="3">
    <source>
        <dbReference type="ARBA" id="ARBA00023235"/>
    </source>
</evidence>
<dbReference type="Pfam" id="PF13673">
    <property type="entry name" value="Acetyltransf_10"/>
    <property type="match status" value="1"/>
</dbReference>
<dbReference type="GO" id="GO:0016747">
    <property type="term" value="F:acyltransferase activity, transferring groups other than amino-acyl groups"/>
    <property type="evidence" value="ECO:0007669"/>
    <property type="project" value="InterPro"/>
</dbReference>
<feature type="active site" description="Nucleophile" evidence="4">
    <location>
        <position position="52"/>
    </location>
</feature>
<organism evidence="7 8">
    <name type="scientific">Candidatus Fimimorpha faecalis</name>
    <dbReference type="NCBI Taxonomy" id="2840824"/>
    <lineage>
        <taxon>Bacteria</taxon>
        <taxon>Bacillati</taxon>
        <taxon>Bacillota</taxon>
        <taxon>Clostridia</taxon>
        <taxon>Eubacteriales</taxon>
        <taxon>Candidatus Fimimorpha</taxon>
    </lineage>
</organism>
<dbReference type="InterPro" id="IPR016181">
    <property type="entry name" value="Acyl_CoA_acyltransferase"/>
</dbReference>
<keyword evidence="2 4" id="KW-0819">tRNA processing</keyword>
<feature type="domain" description="N-acetyltransferase" evidence="6">
    <location>
        <begin position="350"/>
        <end position="495"/>
    </location>
</feature>
<gene>
    <name evidence="4 7" type="primary">truA</name>
    <name evidence="7" type="ORF">IAC96_13670</name>
</gene>
<dbReference type="Gene3D" id="3.40.630.30">
    <property type="match status" value="1"/>
</dbReference>
<evidence type="ECO:0000256" key="1">
    <source>
        <dbReference type="ARBA" id="ARBA00009375"/>
    </source>
</evidence>
<proteinExistence type="inferred from homology"/>
<comment type="subunit">
    <text evidence="4">Homodimer.</text>
</comment>
<comment type="caution">
    <text evidence="4">Lacks conserved residue(s) required for the propagation of feature annotation.</text>
</comment>
<dbReference type="InterPro" id="IPR020095">
    <property type="entry name" value="PsdUridine_synth_TruA_C"/>
</dbReference>
<comment type="similarity">
    <text evidence="1 4 5">Belongs to the tRNA pseudouridine synthase TruA family.</text>
</comment>
<evidence type="ECO:0000313" key="7">
    <source>
        <dbReference type="EMBL" id="HIR89988.1"/>
    </source>
</evidence>
<reference evidence="7" key="2">
    <citation type="journal article" date="2021" name="PeerJ">
        <title>Extensive microbial diversity within the chicken gut microbiome revealed by metagenomics and culture.</title>
        <authorList>
            <person name="Gilroy R."/>
            <person name="Ravi A."/>
            <person name="Getino M."/>
            <person name="Pursley I."/>
            <person name="Horton D.L."/>
            <person name="Alikhan N.F."/>
            <person name="Baker D."/>
            <person name="Gharbi K."/>
            <person name="Hall N."/>
            <person name="Watson M."/>
            <person name="Adriaenssens E.M."/>
            <person name="Foster-Nyarko E."/>
            <person name="Jarju S."/>
            <person name="Secka A."/>
            <person name="Antonio M."/>
            <person name="Oren A."/>
            <person name="Chaudhuri R.R."/>
            <person name="La Ragione R."/>
            <person name="Hildebrand F."/>
            <person name="Pallen M.J."/>
        </authorList>
    </citation>
    <scope>NUCLEOTIDE SEQUENCE</scope>
    <source>
        <strain evidence="7">ChiW13-3771</strain>
    </source>
</reference>
<evidence type="ECO:0000313" key="8">
    <source>
        <dbReference type="Proteomes" id="UP000824201"/>
    </source>
</evidence>
<dbReference type="EC" id="5.4.99.12" evidence="4"/>
<dbReference type="NCBIfam" id="TIGR00071">
    <property type="entry name" value="hisT_truA"/>
    <property type="match status" value="1"/>
</dbReference>
<name>A0A9D1EHE1_9FIRM</name>
<feature type="binding site" evidence="4">
    <location>
        <position position="110"/>
    </location>
    <ligand>
        <name>substrate</name>
    </ligand>
</feature>
<comment type="catalytic activity">
    <reaction evidence="4 5">
        <text>uridine(38/39/40) in tRNA = pseudouridine(38/39/40) in tRNA</text>
        <dbReference type="Rhea" id="RHEA:22376"/>
        <dbReference type="Rhea" id="RHEA-COMP:10085"/>
        <dbReference type="Rhea" id="RHEA-COMP:10087"/>
        <dbReference type="ChEBI" id="CHEBI:65314"/>
        <dbReference type="ChEBI" id="CHEBI:65315"/>
        <dbReference type="EC" id="5.4.99.12"/>
    </reaction>
</comment>
<comment type="caution">
    <text evidence="7">The sequence shown here is derived from an EMBL/GenBank/DDBJ whole genome shotgun (WGS) entry which is preliminary data.</text>
</comment>
<dbReference type="CDD" id="cd02570">
    <property type="entry name" value="PseudoU_synth_EcTruA"/>
    <property type="match status" value="1"/>
</dbReference>
<dbReference type="PROSITE" id="PS51186">
    <property type="entry name" value="GNAT"/>
    <property type="match status" value="1"/>
</dbReference>
<evidence type="ECO:0000256" key="2">
    <source>
        <dbReference type="ARBA" id="ARBA00022694"/>
    </source>
</evidence>
<dbReference type="InterPro" id="IPR001406">
    <property type="entry name" value="PsdUridine_synth_TruA"/>
</dbReference>
<dbReference type="SUPFAM" id="SSF55729">
    <property type="entry name" value="Acyl-CoA N-acyltransferases (Nat)"/>
    <property type="match status" value="1"/>
</dbReference>
<evidence type="ECO:0000256" key="4">
    <source>
        <dbReference type="HAMAP-Rule" id="MF_00171"/>
    </source>
</evidence>
<dbReference type="GO" id="GO:0160147">
    <property type="term" value="F:tRNA pseudouridine(38-40) synthase activity"/>
    <property type="evidence" value="ECO:0007669"/>
    <property type="project" value="UniProtKB-EC"/>
</dbReference>
<dbReference type="FunFam" id="3.30.70.580:FF:000001">
    <property type="entry name" value="tRNA pseudouridine synthase A"/>
    <property type="match status" value="1"/>
</dbReference>
<protein>
    <recommendedName>
        <fullName evidence="4">tRNA pseudouridine synthase A</fullName>
        <ecNumber evidence="4">5.4.99.12</ecNumber>
    </recommendedName>
    <alternativeName>
        <fullName evidence="4">tRNA pseudouridine(38-40) synthase</fullName>
    </alternativeName>
    <alternativeName>
        <fullName evidence="4">tRNA pseudouridylate synthase I</fullName>
    </alternativeName>
    <alternativeName>
        <fullName evidence="4">tRNA-uridine isomerase I</fullName>
    </alternativeName>
</protein>
<dbReference type="PANTHER" id="PTHR11142">
    <property type="entry name" value="PSEUDOURIDYLATE SYNTHASE"/>
    <property type="match status" value="1"/>
</dbReference>